<accession>G7DYL3</accession>
<dbReference type="Proteomes" id="UP000009131">
    <property type="component" value="Unassembled WGS sequence"/>
</dbReference>
<proteinExistence type="predicted"/>
<evidence type="ECO:0000313" key="1">
    <source>
        <dbReference type="EMBL" id="GAA95673.1"/>
    </source>
</evidence>
<name>G7DYL3_MIXOS</name>
<comment type="caution">
    <text evidence="1">The sequence shown here is derived from an EMBL/GenBank/DDBJ whole genome shotgun (WGS) entry which is preliminary data.</text>
</comment>
<evidence type="ECO:0000313" key="2">
    <source>
        <dbReference type="Proteomes" id="UP000009131"/>
    </source>
</evidence>
<gene>
    <name evidence="1" type="primary">Mo02330</name>
    <name evidence="1" type="ORF">E5Q_02330</name>
</gene>
<protein>
    <submittedName>
        <fullName evidence="1">Uncharacterized protein</fullName>
    </submittedName>
</protein>
<reference evidence="1 2" key="1">
    <citation type="journal article" date="2011" name="J. Gen. Appl. Microbiol.">
        <title>Draft genome sequencing of the enigmatic basidiomycete Mixia osmundae.</title>
        <authorList>
            <person name="Nishida H."/>
            <person name="Nagatsuka Y."/>
            <person name="Sugiyama J."/>
        </authorList>
    </citation>
    <scope>NUCLEOTIDE SEQUENCE [LARGE SCALE GENOMIC DNA]</scope>
    <source>
        <strain evidence="2">CBS 9802 / IAM 14324 / JCM 22182 / KY 12970</strain>
    </source>
</reference>
<dbReference type="HOGENOM" id="CLU_2427518_0_0_1"/>
<reference evidence="1 2" key="2">
    <citation type="journal article" date="2012" name="Open Biol.">
        <title>Characteristics of nucleosomes and linker DNA regions on the genome of the basidiomycete Mixia osmundae revealed by mono- and dinucleosome mapping.</title>
        <authorList>
            <person name="Nishida H."/>
            <person name="Kondo S."/>
            <person name="Matsumoto T."/>
            <person name="Suzuki Y."/>
            <person name="Yoshikawa H."/>
            <person name="Taylor T.D."/>
            <person name="Sugiyama J."/>
        </authorList>
    </citation>
    <scope>NUCLEOTIDE SEQUENCE [LARGE SCALE GENOMIC DNA]</scope>
    <source>
        <strain evidence="2">CBS 9802 / IAM 14324 / JCM 22182 / KY 12970</strain>
    </source>
</reference>
<dbReference type="InParanoid" id="G7DYL3"/>
<sequence>MPRRQSAVQRRLFRDFGVRWNAAARYFTAAVVIPATERRPKANQFVRGISLPAAISWLLIYADMLSSAAQSSDQCDLRLLLASLVSDDCLV</sequence>
<dbReference type="AlphaFoldDB" id="G7DYL3"/>
<organism evidence="1 2">
    <name type="scientific">Mixia osmundae (strain CBS 9802 / IAM 14324 / JCM 22182 / KY 12970)</name>
    <dbReference type="NCBI Taxonomy" id="764103"/>
    <lineage>
        <taxon>Eukaryota</taxon>
        <taxon>Fungi</taxon>
        <taxon>Dikarya</taxon>
        <taxon>Basidiomycota</taxon>
        <taxon>Pucciniomycotina</taxon>
        <taxon>Mixiomycetes</taxon>
        <taxon>Mixiales</taxon>
        <taxon>Mixiaceae</taxon>
        <taxon>Mixia</taxon>
    </lineage>
</organism>
<keyword evidence="2" id="KW-1185">Reference proteome</keyword>
<dbReference type="EMBL" id="BABT02000062">
    <property type="protein sequence ID" value="GAA95673.1"/>
    <property type="molecule type" value="Genomic_DNA"/>
</dbReference>